<gene>
    <name evidence="2" type="ORF">F0P94_13110</name>
</gene>
<dbReference type="EMBL" id="VTWT01000007">
    <property type="protein sequence ID" value="KAA9331744.1"/>
    <property type="molecule type" value="Genomic_DNA"/>
</dbReference>
<name>A0A5N1IP04_9BACT</name>
<keyword evidence="3" id="KW-1185">Reference proteome</keyword>
<keyword evidence="1" id="KW-1133">Transmembrane helix</keyword>
<evidence type="ECO:0000256" key="1">
    <source>
        <dbReference type="SAM" id="Phobius"/>
    </source>
</evidence>
<keyword evidence="1" id="KW-0472">Membrane</keyword>
<evidence type="ECO:0000313" key="3">
    <source>
        <dbReference type="Proteomes" id="UP000326570"/>
    </source>
</evidence>
<feature type="transmembrane region" description="Helical" evidence="1">
    <location>
        <begin position="16"/>
        <end position="34"/>
    </location>
</feature>
<proteinExistence type="predicted"/>
<sequence length="167" mass="18988">MAAKILFSETQRFKQWWLWLLLIFSAFIPFFGLYHELQKPEPFADAATSTGLVLALVVIIPTVALFMLLRLETRITEGGIAVKLFPLHLKFRQFSWPEIEQIYVRQYSPVSEFGGWGWRYGFGGKAYNVTGDMGMQIVFKSGKKLLIGTQKPEAAAEALKQAWPVAQ</sequence>
<accession>A0A5N1IP04</accession>
<comment type="caution">
    <text evidence="2">The sequence shown here is derived from an EMBL/GenBank/DDBJ whole genome shotgun (WGS) entry which is preliminary data.</text>
</comment>
<evidence type="ECO:0008006" key="4">
    <source>
        <dbReference type="Google" id="ProtNLM"/>
    </source>
</evidence>
<keyword evidence="1" id="KW-0812">Transmembrane</keyword>
<reference evidence="2 3" key="1">
    <citation type="submission" date="2019-09" db="EMBL/GenBank/DDBJ databases">
        <title>Genome sequence of Adhaeribacter sp. M2.</title>
        <authorList>
            <person name="Srinivasan S."/>
        </authorList>
    </citation>
    <scope>NUCLEOTIDE SEQUENCE [LARGE SCALE GENOMIC DNA]</scope>
    <source>
        <strain evidence="2 3">M2</strain>
    </source>
</reference>
<dbReference type="Proteomes" id="UP000326570">
    <property type="component" value="Unassembled WGS sequence"/>
</dbReference>
<evidence type="ECO:0000313" key="2">
    <source>
        <dbReference type="EMBL" id="KAA9331744.1"/>
    </source>
</evidence>
<feature type="transmembrane region" description="Helical" evidence="1">
    <location>
        <begin position="46"/>
        <end position="69"/>
    </location>
</feature>
<dbReference type="AlphaFoldDB" id="A0A5N1IP04"/>
<protein>
    <recommendedName>
        <fullName evidence="4">Bacterial Pleckstrin homology domain-containing protein</fullName>
    </recommendedName>
</protein>
<organism evidence="2 3">
    <name type="scientific">Adhaeribacter soli</name>
    <dbReference type="NCBI Taxonomy" id="2607655"/>
    <lineage>
        <taxon>Bacteria</taxon>
        <taxon>Pseudomonadati</taxon>
        <taxon>Bacteroidota</taxon>
        <taxon>Cytophagia</taxon>
        <taxon>Cytophagales</taxon>
        <taxon>Hymenobacteraceae</taxon>
        <taxon>Adhaeribacter</taxon>
    </lineage>
</organism>
<dbReference type="RefSeq" id="WP_150904354.1">
    <property type="nucleotide sequence ID" value="NZ_VTWT01000007.1"/>
</dbReference>